<dbReference type="InterPro" id="IPR000847">
    <property type="entry name" value="LysR_HTH_N"/>
</dbReference>
<evidence type="ECO:0000313" key="7">
    <source>
        <dbReference type="Proteomes" id="UP000753724"/>
    </source>
</evidence>
<comment type="similarity">
    <text evidence="1">Belongs to the LysR transcriptional regulatory family.</text>
</comment>
<evidence type="ECO:0000259" key="5">
    <source>
        <dbReference type="PROSITE" id="PS50931"/>
    </source>
</evidence>
<sequence>MRRIPSLAALRQFRLLAQTSSFSRAAELAHVTQPALSRTVRLLEEELNARLFDRDRRRVTITPAGEALLRLTERLLDDAEDAFGELGQVLAGARGRVALGVLPSFAVGGLPAILRGYCDAWPGVDVAVHEGLAGALFERLRDRQVDIAVTTPPDAGVETFAFQPLCDDPCALVCRRGEAPDQPSWHSFLEAPFIAMAPHSSVRQLTDAAFARAGIAPRPMYACAQPATVGAFVAAGLGFSALPLSTRPMVAGHDLEWHLLDDPQARRVIGVARLAGRTLSPAARNLWAALIKDKG</sequence>
<dbReference type="InterPro" id="IPR036388">
    <property type="entry name" value="WH-like_DNA-bd_sf"/>
</dbReference>
<evidence type="ECO:0000256" key="1">
    <source>
        <dbReference type="ARBA" id="ARBA00009437"/>
    </source>
</evidence>
<name>A0ABW9XGX1_9SPHN</name>
<evidence type="ECO:0000256" key="3">
    <source>
        <dbReference type="ARBA" id="ARBA00023125"/>
    </source>
</evidence>
<evidence type="ECO:0000313" key="6">
    <source>
        <dbReference type="EMBL" id="NBC37799.1"/>
    </source>
</evidence>
<keyword evidence="7" id="KW-1185">Reference proteome</keyword>
<dbReference type="SUPFAM" id="SSF46785">
    <property type="entry name" value="Winged helix' DNA-binding domain"/>
    <property type="match status" value="1"/>
</dbReference>
<dbReference type="PANTHER" id="PTHR30419">
    <property type="entry name" value="HTH-TYPE TRANSCRIPTIONAL REGULATOR YBHD"/>
    <property type="match status" value="1"/>
</dbReference>
<dbReference type="Pfam" id="PF03466">
    <property type="entry name" value="LysR_substrate"/>
    <property type="match status" value="1"/>
</dbReference>
<dbReference type="Proteomes" id="UP000753724">
    <property type="component" value="Unassembled WGS sequence"/>
</dbReference>
<dbReference type="EMBL" id="JAAAPO010000006">
    <property type="protein sequence ID" value="NBC37799.1"/>
    <property type="molecule type" value="Genomic_DNA"/>
</dbReference>
<proteinExistence type="inferred from homology"/>
<dbReference type="Pfam" id="PF00126">
    <property type="entry name" value="HTH_1"/>
    <property type="match status" value="1"/>
</dbReference>
<dbReference type="InterPro" id="IPR036390">
    <property type="entry name" value="WH_DNA-bd_sf"/>
</dbReference>
<dbReference type="PROSITE" id="PS50931">
    <property type="entry name" value="HTH_LYSR"/>
    <property type="match status" value="1"/>
</dbReference>
<dbReference type="Gene3D" id="3.40.190.290">
    <property type="match status" value="1"/>
</dbReference>
<comment type="caution">
    <text evidence="6">The sequence shown here is derived from an EMBL/GenBank/DDBJ whole genome shotgun (WGS) entry which is preliminary data.</text>
</comment>
<keyword evidence="2" id="KW-0805">Transcription regulation</keyword>
<evidence type="ECO:0000256" key="2">
    <source>
        <dbReference type="ARBA" id="ARBA00023015"/>
    </source>
</evidence>
<dbReference type="PRINTS" id="PR00039">
    <property type="entry name" value="HTHLYSR"/>
</dbReference>
<accession>A0ABW9XGX1</accession>
<feature type="domain" description="HTH lysR-type" evidence="5">
    <location>
        <begin position="5"/>
        <end position="62"/>
    </location>
</feature>
<keyword evidence="3" id="KW-0238">DNA-binding</keyword>
<dbReference type="SUPFAM" id="SSF53850">
    <property type="entry name" value="Periplasmic binding protein-like II"/>
    <property type="match status" value="1"/>
</dbReference>
<organism evidence="6 7">
    <name type="scientific">Novosphingobium ovatum</name>
    <dbReference type="NCBI Taxonomy" id="1908523"/>
    <lineage>
        <taxon>Bacteria</taxon>
        <taxon>Pseudomonadati</taxon>
        <taxon>Pseudomonadota</taxon>
        <taxon>Alphaproteobacteria</taxon>
        <taxon>Sphingomonadales</taxon>
        <taxon>Sphingomonadaceae</taxon>
        <taxon>Novosphingobium</taxon>
    </lineage>
</organism>
<keyword evidence="4" id="KW-0804">Transcription</keyword>
<gene>
    <name evidence="6" type="ORF">GTZ99_14685</name>
</gene>
<dbReference type="PANTHER" id="PTHR30419:SF30">
    <property type="entry name" value="LYSR FAMILY TRANSCRIPTIONAL REGULATOR"/>
    <property type="match status" value="1"/>
</dbReference>
<reference evidence="7" key="1">
    <citation type="submission" date="2020-01" db="EMBL/GenBank/DDBJ databases">
        <title>Sphingomonas sp. strain CSW-10.</title>
        <authorList>
            <person name="Chen W.-M."/>
        </authorList>
    </citation>
    <scope>NUCLEOTIDE SEQUENCE [LARGE SCALE GENOMIC DNA]</scope>
    <source>
        <strain evidence="7">FSY-8</strain>
    </source>
</reference>
<dbReference type="Gene3D" id="1.10.10.10">
    <property type="entry name" value="Winged helix-like DNA-binding domain superfamily/Winged helix DNA-binding domain"/>
    <property type="match status" value="1"/>
</dbReference>
<dbReference type="RefSeq" id="WP_161720210.1">
    <property type="nucleotide sequence ID" value="NZ_JAAAPO010000006.1"/>
</dbReference>
<dbReference type="InterPro" id="IPR005119">
    <property type="entry name" value="LysR_subst-bd"/>
</dbReference>
<protein>
    <submittedName>
        <fullName evidence="6">LysR family transcriptional regulator</fullName>
    </submittedName>
</protein>
<dbReference type="InterPro" id="IPR050950">
    <property type="entry name" value="HTH-type_LysR_regulators"/>
</dbReference>
<evidence type="ECO:0000256" key="4">
    <source>
        <dbReference type="ARBA" id="ARBA00023163"/>
    </source>
</evidence>